<evidence type="ECO:0000313" key="6">
    <source>
        <dbReference type="EMBL" id="MDV6271206.1"/>
    </source>
</evidence>
<dbReference type="SUPFAM" id="SSF52540">
    <property type="entry name" value="P-loop containing nucleoside triphosphate hydrolases"/>
    <property type="match status" value="1"/>
</dbReference>
<dbReference type="PROSITE" id="PS50893">
    <property type="entry name" value="ABC_TRANSPORTER_2"/>
    <property type="match status" value="1"/>
</dbReference>
<dbReference type="PANTHER" id="PTHR43776">
    <property type="entry name" value="TRANSPORT ATP-BINDING PROTEIN"/>
    <property type="match status" value="1"/>
</dbReference>
<dbReference type="PANTHER" id="PTHR43776:SF7">
    <property type="entry name" value="D,D-DIPEPTIDE TRANSPORT ATP-BINDING PROTEIN DDPF-RELATED"/>
    <property type="match status" value="1"/>
</dbReference>
<dbReference type="InterPro" id="IPR013563">
    <property type="entry name" value="Oligopep_ABC_C"/>
</dbReference>
<dbReference type="RefSeq" id="WP_317545667.1">
    <property type="nucleotide sequence ID" value="NZ_JAWLKB010000034.1"/>
</dbReference>
<evidence type="ECO:0000256" key="1">
    <source>
        <dbReference type="ARBA" id="ARBA00005417"/>
    </source>
</evidence>
<organism evidence="6 7">
    <name type="scientific">Rhodococcus globerulus</name>
    <dbReference type="NCBI Taxonomy" id="33008"/>
    <lineage>
        <taxon>Bacteria</taxon>
        <taxon>Bacillati</taxon>
        <taxon>Actinomycetota</taxon>
        <taxon>Actinomycetes</taxon>
        <taxon>Mycobacteriales</taxon>
        <taxon>Nocardiaceae</taxon>
        <taxon>Rhodococcus</taxon>
    </lineage>
</organism>
<evidence type="ECO:0000313" key="7">
    <source>
        <dbReference type="Proteomes" id="UP001185927"/>
    </source>
</evidence>
<dbReference type="InterPro" id="IPR003439">
    <property type="entry name" value="ABC_transporter-like_ATP-bd"/>
</dbReference>
<feature type="domain" description="ABC transporter" evidence="5">
    <location>
        <begin position="17"/>
        <end position="262"/>
    </location>
</feature>
<dbReference type="Pfam" id="PF08352">
    <property type="entry name" value="oligo_HPY"/>
    <property type="match status" value="1"/>
</dbReference>
<dbReference type="Gene3D" id="3.40.50.300">
    <property type="entry name" value="P-loop containing nucleotide triphosphate hydrolases"/>
    <property type="match status" value="1"/>
</dbReference>
<evidence type="ECO:0000259" key="5">
    <source>
        <dbReference type="PROSITE" id="PS50893"/>
    </source>
</evidence>
<keyword evidence="7" id="KW-1185">Reference proteome</keyword>
<evidence type="ECO:0000256" key="4">
    <source>
        <dbReference type="ARBA" id="ARBA00022840"/>
    </source>
</evidence>
<protein>
    <submittedName>
        <fullName evidence="6">ATP-binding cassette domain-containing protein</fullName>
    </submittedName>
</protein>
<dbReference type="InterPro" id="IPR050319">
    <property type="entry name" value="ABC_transp_ATP-bind"/>
</dbReference>
<dbReference type="SMART" id="SM00382">
    <property type="entry name" value="AAA"/>
    <property type="match status" value="1"/>
</dbReference>
<proteinExistence type="inferred from homology"/>
<keyword evidence="2" id="KW-0813">Transport</keyword>
<comment type="similarity">
    <text evidence="1">Belongs to the ABC transporter superfamily.</text>
</comment>
<name>A0ABU4C3Y1_RHOGO</name>
<reference evidence="6 7" key="1">
    <citation type="submission" date="2023-10" db="EMBL/GenBank/DDBJ databases">
        <title>Development of a sustainable strategy for remediation of hydrocarbon-contaminated territories based on the waste exchange concept.</title>
        <authorList>
            <person name="Krivoruchko A."/>
        </authorList>
    </citation>
    <scope>NUCLEOTIDE SEQUENCE [LARGE SCALE GENOMIC DNA]</scope>
    <source>
        <strain evidence="6 7">IEGM 1203</strain>
    </source>
</reference>
<dbReference type="InterPro" id="IPR027417">
    <property type="entry name" value="P-loop_NTPase"/>
</dbReference>
<dbReference type="GO" id="GO:0005524">
    <property type="term" value="F:ATP binding"/>
    <property type="evidence" value="ECO:0007669"/>
    <property type="project" value="UniProtKB-KW"/>
</dbReference>
<evidence type="ECO:0000256" key="2">
    <source>
        <dbReference type="ARBA" id="ARBA00022448"/>
    </source>
</evidence>
<dbReference type="InterPro" id="IPR003593">
    <property type="entry name" value="AAA+_ATPase"/>
</dbReference>
<dbReference type="Proteomes" id="UP001185927">
    <property type="component" value="Unassembled WGS sequence"/>
</dbReference>
<comment type="caution">
    <text evidence="6">The sequence shown here is derived from an EMBL/GenBank/DDBJ whole genome shotgun (WGS) entry which is preliminary data.</text>
</comment>
<accession>A0ABU4C3Y1</accession>
<keyword evidence="3" id="KW-0547">Nucleotide-binding</keyword>
<dbReference type="Pfam" id="PF00005">
    <property type="entry name" value="ABC_tran"/>
    <property type="match status" value="1"/>
</dbReference>
<dbReference type="InterPro" id="IPR017871">
    <property type="entry name" value="ABC_transporter-like_CS"/>
</dbReference>
<dbReference type="CDD" id="cd03257">
    <property type="entry name" value="ABC_NikE_OppD_transporters"/>
    <property type="match status" value="1"/>
</dbReference>
<sequence>MAGSGTAHLRDGAAAVLRAEHLVAEFPVRRRQVVHAVSDVSFDVLEGETVGLVGESGCGKSSTGRAILQIPSPTSGSVTLDGTELTTLNAKDLRGIRPRIQMIFQDAMSSLNPRLTVRQIVAEGLDIQGTLDDTATTETVDRMLSAVGLDPESFGERKPRQLSGGQAQRVCIARALVLNPRLVVCDEPVAALDVSVQAQIVNLLEDMKDTFALSMVFIAHDLAVVRSVSDRMIVMYLGKICEVGPSDEVCANPAHPYTKLLLSAVPGTGSAGDDLSIEADGELPSPLNPPSGCRFRTRCPLADDRCATEEPVIRELAPGQYVACHHAGKPSAAVGAS</sequence>
<dbReference type="EMBL" id="JAWLKB010000034">
    <property type="protein sequence ID" value="MDV6271206.1"/>
    <property type="molecule type" value="Genomic_DNA"/>
</dbReference>
<dbReference type="NCBIfam" id="TIGR01727">
    <property type="entry name" value="oligo_HPY"/>
    <property type="match status" value="1"/>
</dbReference>
<keyword evidence="4 6" id="KW-0067">ATP-binding</keyword>
<gene>
    <name evidence="6" type="ORF">R3Q16_31780</name>
</gene>
<dbReference type="PROSITE" id="PS00211">
    <property type="entry name" value="ABC_TRANSPORTER_1"/>
    <property type="match status" value="1"/>
</dbReference>
<evidence type="ECO:0000256" key="3">
    <source>
        <dbReference type="ARBA" id="ARBA00022741"/>
    </source>
</evidence>